<keyword evidence="3 9" id="KW-0812">Transmembrane</keyword>
<dbReference type="InterPro" id="IPR011701">
    <property type="entry name" value="MFS"/>
</dbReference>
<dbReference type="PROSITE" id="PS50850">
    <property type="entry name" value="MFS"/>
    <property type="match status" value="1"/>
</dbReference>
<dbReference type="OrthoDB" id="3934656at2759"/>
<evidence type="ECO:0000313" key="12">
    <source>
        <dbReference type="Proteomes" id="UP000462212"/>
    </source>
</evidence>
<feature type="transmembrane region" description="Helical" evidence="9">
    <location>
        <begin position="211"/>
        <end position="231"/>
    </location>
</feature>
<feature type="transmembrane region" description="Helical" evidence="9">
    <location>
        <begin position="243"/>
        <end position="266"/>
    </location>
</feature>
<feature type="transmembrane region" description="Helical" evidence="9">
    <location>
        <begin position="123"/>
        <end position="142"/>
    </location>
</feature>
<proteinExistence type="inferred from homology"/>
<dbReference type="GO" id="GO:0005886">
    <property type="term" value="C:plasma membrane"/>
    <property type="evidence" value="ECO:0007669"/>
    <property type="project" value="TreeGrafter"/>
</dbReference>
<feature type="transmembrane region" description="Helical" evidence="9">
    <location>
        <begin position="408"/>
        <end position="433"/>
    </location>
</feature>
<keyword evidence="5 9" id="KW-0472">Membrane</keyword>
<sequence length="571" mass="61478">MDTSGKTNAVNAVNAPMDEITTVPRLQSSPDIELVALSETAPPLEPEQPRNKFRLTAILTALYLAMFVSALDQTIVATAVPTITNDLNSASGYVWIGGAYLLSSAASGPIWAKLSDIFGRKPIILTAAGLFFASSLVCAKASSMKMLIVGRAFQGVGGGGLGPLVMITISDLFSMRSRSLYMGLMELVWIVAGGVGPVLGGAFTEKLSWRWNFWINLPLSGAAFILLFIYLDVHNPRTPWLDGFKAIDWAGSLSIIALVLMLLLGLEFGGATFPWDSPQVICLIVFGSLMSIFFIYSEKRLALYPLMPMELFTDWSNAASLLLKFLHGMVYIAAEYYLPLYFQSVKGSSPLGSGLLVMPITVTEAIGGVLVGVIIHRTGRYLEIIYVGVLLMTLGNGLYILFSPKSSLVEIIFIQIVAGTGAGLLFQAPLIALQARVSQENTATATGTSMFVNHLANALSVVIGGVVFQNFMDIRVSSLALPPTNLPSNITDLLSAGGAAANVMLINAIQDQTQRSAVREAYAWSLRNMWILYTGISAMAVVTSVFIKKHHLTKDHTETKTGLKSTSQDLT</sequence>
<dbReference type="Gene3D" id="1.20.1720.10">
    <property type="entry name" value="Multidrug resistance protein D"/>
    <property type="match status" value="1"/>
</dbReference>
<feature type="transmembrane region" description="Helical" evidence="9">
    <location>
        <begin position="148"/>
        <end position="167"/>
    </location>
</feature>
<feature type="domain" description="Major facilitator superfamily (MFS) profile" evidence="10">
    <location>
        <begin position="58"/>
        <end position="552"/>
    </location>
</feature>
<gene>
    <name evidence="11" type="ORF">LSUB1_G001819</name>
</gene>
<evidence type="ECO:0000256" key="9">
    <source>
        <dbReference type="SAM" id="Phobius"/>
    </source>
</evidence>
<feature type="transmembrane region" description="Helical" evidence="9">
    <location>
        <begin position="92"/>
        <end position="111"/>
    </location>
</feature>
<keyword evidence="4 9" id="KW-1133">Transmembrane helix</keyword>
<dbReference type="PANTHER" id="PTHR23501">
    <property type="entry name" value="MAJOR FACILITATOR SUPERFAMILY"/>
    <property type="match status" value="1"/>
</dbReference>
<dbReference type="Proteomes" id="UP000462212">
    <property type="component" value="Unassembled WGS sequence"/>
</dbReference>
<feature type="transmembrane region" description="Helical" evidence="9">
    <location>
        <begin position="57"/>
        <end position="80"/>
    </location>
</feature>
<evidence type="ECO:0000259" key="10">
    <source>
        <dbReference type="PROSITE" id="PS50850"/>
    </source>
</evidence>
<comment type="caution">
    <text evidence="11">The sequence shown here is derived from an EMBL/GenBank/DDBJ whole genome shotgun (WGS) entry which is preliminary data.</text>
</comment>
<dbReference type="InterPro" id="IPR020846">
    <property type="entry name" value="MFS_dom"/>
</dbReference>
<evidence type="ECO:0000256" key="3">
    <source>
        <dbReference type="ARBA" id="ARBA00022692"/>
    </source>
</evidence>
<keyword evidence="12" id="KW-1185">Reference proteome</keyword>
<dbReference type="Pfam" id="PF07690">
    <property type="entry name" value="MFS_1"/>
    <property type="match status" value="1"/>
</dbReference>
<dbReference type="Gene3D" id="1.20.1250.20">
    <property type="entry name" value="MFS general substrate transporter like domains"/>
    <property type="match status" value="1"/>
</dbReference>
<comment type="function">
    <text evidence="6">Efflux pump; part of the gene cluster that mediates the biosynthesis of dothistromin (DOTH), a polyketide toxin very similar in structure to the aflatoxin precursor, versicolorin B. One function of dotC may be to transport early-stage dothistromin biosynthetic intermediates from the cytoplasm into vacuoles, thereby affecting the rate of dothistromin production.</text>
</comment>
<evidence type="ECO:0000256" key="5">
    <source>
        <dbReference type="ARBA" id="ARBA00023136"/>
    </source>
</evidence>
<feature type="transmembrane region" description="Helical" evidence="9">
    <location>
        <begin position="454"/>
        <end position="472"/>
    </location>
</feature>
<evidence type="ECO:0000256" key="4">
    <source>
        <dbReference type="ARBA" id="ARBA00022989"/>
    </source>
</evidence>
<feature type="transmembrane region" description="Helical" evidence="9">
    <location>
        <begin position="354"/>
        <end position="375"/>
    </location>
</feature>
<evidence type="ECO:0000256" key="6">
    <source>
        <dbReference type="ARBA" id="ARBA00057269"/>
    </source>
</evidence>
<dbReference type="PANTHER" id="PTHR23501:SF158">
    <property type="entry name" value="TRANSPORTER, PUTATIVE (AFU_ORTHOLOGUE AFUA_5G14490)-RELATED"/>
    <property type="match status" value="1"/>
</dbReference>
<dbReference type="SUPFAM" id="SSF103473">
    <property type="entry name" value="MFS general substrate transporter"/>
    <property type="match status" value="1"/>
</dbReference>
<feature type="transmembrane region" description="Helical" evidence="9">
    <location>
        <begin position="278"/>
        <end position="296"/>
    </location>
</feature>
<evidence type="ECO:0000256" key="1">
    <source>
        <dbReference type="ARBA" id="ARBA00004128"/>
    </source>
</evidence>
<dbReference type="FunFam" id="1.20.1720.10:FF:000014">
    <property type="entry name" value="MFS drug transporter, putative"/>
    <property type="match status" value="1"/>
</dbReference>
<feature type="transmembrane region" description="Helical" evidence="9">
    <location>
        <begin position="492"/>
        <end position="509"/>
    </location>
</feature>
<evidence type="ECO:0000313" key="11">
    <source>
        <dbReference type="EMBL" id="TVY44647.1"/>
    </source>
</evidence>
<evidence type="ECO:0000256" key="2">
    <source>
        <dbReference type="ARBA" id="ARBA00007520"/>
    </source>
</evidence>
<reference evidence="11 12" key="1">
    <citation type="submission" date="2018-05" db="EMBL/GenBank/DDBJ databases">
        <title>Genome sequencing and assembly of the regulated plant pathogen Lachnellula willkommii and related sister species for the development of diagnostic species identification markers.</title>
        <authorList>
            <person name="Giroux E."/>
            <person name="Bilodeau G."/>
        </authorList>
    </citation>
    <scope>NUCLEOTIDE SEQUENCE [LARGE SCALE GENOMIC DNA]</scope>
    <source>
        <strain evidence="11 12">CBS 197.66</strain>
    </source>
</reference>
<dbReference type="PRINTS" id="PR01036">
    <property type="entry name" value="TCRTETB"/>
</dbReference>
<feature type="transmembrane region" description="Helical" evidence="9">
    <location>
        <begin position="179"/>
        <end position="199"/>
    </location>
</feature>
<accession>A0A8H8UGV7</accession>
<dbReference type="GO" id="GO:0022857">
    <property type="term" value="F:transmembrane transporter activity"/>
    <property type="evidence" value="ECO:0007669"/>
    <property type="project" value="InterPro"/>
</dbReference>
<name>A0A8H8UGV7_9HELO</name>
<comment type="subcellular location">
    <subcellularLocation>
        <location evidence="1">Vacuole membrane</location>
        <topology evidence="1">Multi-pass membrane protein</topology>
    </subcellularLocation>
</comment>
<feature type="transmembrane region" description="Helical" evidence="9">
    <location>
        <begin position="530"/>
        <end position="547"/>
    </location>
</feature>
<feature type="transmembrane region" description="Helical" evidence="9">
    <location>
        <begin position="384"/>
        <end position="402"/>
    </location>
</feature>
<dbReference type="CDD" id="cd17502">
    <property type="entry name" value="MFS_Azr1_MDR_like"/>
    <property type="match status" value="1"/>
</dbReference>
<dbReference type="EMBL" id="QGMJ01000033">
    <property type="protein sequence ID" value="TVY44647.1"/>
    <property type="molecule type" value="Genomic_DNA"/>
</dbReference>
<dbReference type="GO" id="GO:0005774">
    <property type="term" value="C:vacuolar membrane"/>
    <property type="evidence" value="ECO:0007669"/>
    <property type="project" value="UniProtKB-SubCell"/>
</dbReference>
<dbReference type="AlphaFoldDB" id="A0A8H8UGV7"/>
<evidence type="ECO:0000256" key="8">
    <source>
        <dbReference type="ARBA" id="ARBA00083178"/>
    </source>
</evidence>
<protein>
    <recommendedName>
        <fullName evidence="7">Efflux pump dotC</fullName>
    </recommendedName>
    <alternativeName>
        <fullName evidence="8">Dothistromin biosynthesis protein C</fullName>
    </alternativeName>
</protein>
<comment type="similarity">
    <text evidence="2">Belongs to the major facilitator superfamily. TCR/Tet family.</text>
</comment>
<dbReference type="FunFam" id="1.20.1250.20:FF:000196">
    <property type="entry name" value="MFS toxin efflux pump (AflT)"/>
    <property type="match status" value="1"/>
</dbReference>
<dbReference type="InterPro" id="IPR036259">
    <property type="entry name" value="MFS_trans_sf"/>
</dbReference>
<organism evidence="11 12">
    <name type="scientific">Lachnellula subtilissima</name>
    <dbReference type="NCBI Taxonomy" id="602034"/>
    <lineage>
        <taxon>Eukaryota</taxon>
        <taxon>Fungi</taxon>
        <taxon>Dikarya</taxon>
        <taxon>Ascomycota</taxon>
        <taxon>Pezizomycotina</taxon>
        <taxon>Leotiomycetes</taxon>
        <taxon>Helotiales</taxon>
        <taxon>Lachnaceae</taxon>
        <taxon>Lachnellula</taxon>
    </lineage>
</organism>
<evidence type="ECO:0000256" key="7">
    <source>
        <dbReference type="ARBA" id="ARBA00069956"/>
    </source>
</evidence>